<dbReference type="Proteomes" id="UP000292362">
    <property type="component" value="Unassembled WGS sequence"/>
</dbReference>
<dbReference type="EMBL" id="PITJ01001549">
    <property type="protein sequence ID" value="TBT98900.1"/>
    <property type="molecule type" value="Genomic_DNA"/>
</dbReference>
<dbReference type="AlphaFoldDB" id="A0A4Q9KWZ1"/>
<evidence type="ECO:0000313" key="2">
    <source>
        <dbReference type="Proteomes" id="UP000292362"/>
    </source>
</evidence>
<comment type="caution">
    <text evidence="1">The sequence shown here is derived from an EMBL/GenBank/DDBJ whole genome shotgun (WGS) entry which is preliminary data.</text>
</comment>
<dbReference type="VEuPathDB" id="MicrosporidiaDB:CWI37_1549p0010"/>
<evidence type="ECO:0000313" key="1">
    <source>
        <dbReference type="EMBL" id="TBT98900.1"/>
    </source>
</evidence>
<organism evidence="1 2">
    <name type="scientific">Hamiltosporidium tvaerminnensis</name>
    <dbReference type="NCBI Taxonomy" id="1176355"/>
    <lineage>
        <taxon>Eukaryota</taxon>
        <taxon>Fungi</taxon>
        <taxon>Fungi incertae sedis</taxon>
        <taxon>Microsporidia</taxon>
        <taxon>Dubosqiidae</taxon>
        <taxon>Hamiltosporidium</taxon>
    </lineage>
</organism>
<sequence>MFRNLSSKINHSFELKMCDNKINIFNSLTWISIQVVAHMKNEADVYFIYLRFNLGGGVQLREFYSNKKTKKGKMIGFYEKKPWKAVFRSNRARINNEKSTTNDACCEDTAILLEGPGD</sequence>
<accession>A0A4Q9KWZ1</accession>
<proteinExistence type="predicted"/>
<name>A0A4Q9KWZ1_9MICR</name>
<gene>
    <name evidence="1" type="ORF">CWI37_1549p0010</name>
</gene>
<protein>
    <submittedName>
        <fullName evidence="1">Uncharacterized protein</fullName>
    </submittedName>
</protein>
<reference evidence="1 2" key="1">
    <citation type="submission" date="2017-12" db="EMBL/GenBank/DDBJ databases">
        <authorList>
            <person name="Pombert J.-F."/>
            <person name="Haag K.L."/>
            <person name="Ebert D."/>
        </authorList>
    </citation>
    <scope>NUCLEOTIDE SEQUENCE [LARGE SCALE GENOMIC DNA]</scope>
    <source>
        <strain evidence="1">FI-OER-3-3</strain>
    </source>
</reference>